<accession>A0A0B2VQ29</accession>
<keyword evidence="2" id="KW-1185">Reference proteome</keyword>
<gene>
    <name evidence="1" type="ORF">Tcan_08506</name>
</gene>
<sequence length="112" mass="13040">MNTLDPEHNHEFVFQTKAAIKKRLSPTNKTFTGLRDCKRNIHFALHIYSIPIQRADRGDGRRRFEIARSPLKNEHHEKKQVANVCMDGLTITSADAREFDHGNEHERYDCPV</sequence>
<comment type="caution">
    <text evidence="1">The sequence shown here is derived from an EMBL/GenBank/DDBJ whole genome shotgun (WGS) entry which is preliminary data.</text>
</comment>
<name>A0A0B2VQ29_TOXCA</name>
<dbReference type="AlphaFoldDB" id="A0A0B2VQ29"/>
<proteinExistence type="predicted"/>
<protein>
    <submittedName>
        <fullName evidence="1">Uncharacterized protein</fullName>
    </submittedName>
</protein>
<evidence type="ECO:0000313" key="1">
    <source>
        <dbReference type="EMBL" id="KHN83459.1"/>
    </source>
</evidence>
<dbReference type="EMBL" id="JPKZ01001192">
    <property type="protein sequence ID" value="KHN83459.1"/>
    <property type="molecule type" value="Genomic_DNA"/>
</dbReference>
<evidence type="ECO:0000313" key="2">
    <source>
        <dbReference type="Proteomes" id="UP000031036"/>
    </source>
</evidence>
<organism evidence="1 2">
    <name type="scientific">Toxocara canis</name>
    <name type="common">Canine roundworm</name>
    <dbReference type="NCBI Taxonomy" id="6265"/>
    <lineage>
        <taxon>Eukaryota</taxon>
        <taxon>Metazoa</taxon>
        <taxon>Ecdysozoa</taxon>
        <taxon>Nematoda</taxon>
        <taxon>Chromadorea</taxon>
        <taxon>Rhabditida</taxon>
        <taxon>Spirurina</taxon>
        <taxon>Ascaridomorpha</taxon>
        <taxon>Ascaridoidea</taxon>
        <taxon>Toxocaridae</taxon>
        <taxon>Toxocara</taxon>
    </lineage>
</organism>
<reference evidence="1 2" key="1">
    <citation type="submission" date="2014-11" db="EMBL/GenBank/DDBJ databases">
        <title>Genetic blueprint of the zoonotic pathogen Toxocara canis.</title>
        <authorList>
            <person name="Zhu X.-Q."/>
            <person name="Korhonen P.K."/>
            <person name="Cai H."/>
            <person name="Young N.D."/>
            <person name="Nejsum P."/>
            <person name="von Samson-Himmelstjerna G."/>
            <person name="Boag P.R."/>
            <person name="Tan P."/>
            <person name="Li Q."/>
            <person name="Min J."/>
            <person name="Yang Y."/>
            <person name="Wang X."/>
            <person name="Fang X."/>
            <person name="Hall R.S."/>
            <person name="Hofmann A."/>
            <person name="Sternberg P.W."/>
            <person name="Jex A.R."/>
            <person name="Gasser R.B."/>
        </authorList>
    </citation>
    <scope>NUCLEOTIDE SEQUENCE [LARGE SCALE GENOMIC DNA]</scope>
    <source>
        <strain evidence="1">PN_DK_2014</strain>
    </source>
</reference>
<dbReference type="Proteomes" id="UP000031036">
    <property type="component" value="Unassembled WGS sequence"/>
</dbReference>